<keyword evidence="1" id="KW-1133">Transmembrane helix</keyword>
<feature type="transmembrane region" description="Helical" evidence="1">
    <location>
        <begin position="85"/>
        <end position="104"/>
    </location>
</feature>
<feature type="transmembrane region" description="Helical" evidence="1">
    <location>
        <begin position="53"/>
        <end position="73"/>
    </location>
</feature>
<protein>
    <submittedName>
        <fullName evidence="2">Uncharacterized protein</fullName>
    </submittedName>
</protein>
<dbReference type="KEGG" id="api:100575507"/>
<proteinExistence type="predicted"/>
<reference evidence="3" key="1">
    <citation type="submission" date="2010-06" db="EMBL/GenBank/DDBJ databases">
        <authorList>
            <person name="Jiang H."/>
            <person name="Abraham K."/>
            <person name="Ali S."/>
            <person name="Alsbrooks S.L."/>
            <person name="Anim B.N."/>
            <person name="Anosike U.S."/>
            <person name="Attaway T."/>
            <person name="Bandaranaike D.P."/>
            <person name="Battles P.K."/>
            <person name="Bell S.N."/>
            <person name="Bell A.V."/>
            <person name="Beltran B."/>
            <person name="Bickham C."/>
            <person name="Bustamante Y."/>
            <person name="Caleb T."/>
            <person name="Canada A."/>
            <person name="Cardenas V."/>
            <person name="Carter K."/>
            <person name="Chacko J."/>
            <person name="Chandrabose M.N."/>
            <person name="Chavez D."/>
            <person name="Chavez A."/>
            <person name="Chen L."/>
            <person name="Chu H.-S."/>
            <person name="Claassen K.J."/>
            <person name="Cockrell R."/>
            <person name="Collins M."/>
            <person name="Cooper J.A."/>
            <person name="Cree A."/>
            <person name="Curry S.M."/>
            <person name="Da Y."/>
            <person name="Dao M.D."/>
            <person name="Das B."/>
            <person name="Davila M.-L."/>
            <person name="Davy-Carroll L."/>
            <person name="Denson S."/>
            <person name="Dinh H."/>
            <person name="Ebong V.E."/>
            <person name="Edwards J.R."/>
            <person name="Egan A."/>
            <person name="El-Daye J."/>
            <person name="Escobedo L."/>
            <person name="Fernandez S."/>
            <person name="Fernando P.R."/>
            <person name="Flagg N."/>
            <person name="Forbes L.D."/>
            <person name="Fowler R.G."/>
            <person name="Fu Q."/>
            <person name="Gabisi R.A."/>
            <person name="Ganer J."/>
            <person name="Garbino Pronczuk A."/>
            <person name="Garcia R.M."/>
            <person name="Garner T."/>
            <person name="Garrett T.E."/>
            <person name="Gonzalez D.A."/>
            <person name="Hamid H."/>
            <person name="Hawkins E.S."/>
            <person name="Hirani K."/>
            <person name="Hogues M.E."/>
            <person name="Hollins B."/>
            <person name="Hsiao C.-H."/>
            <person name="Jabil R."/>
            <person name="James M.L."/>
            <person name="Jhangiani S.N."/>
            <person name="Johnson B."/>
            <person name="Johnson Q."/>
            <person name="Joshi V."/>
            <person name="Kalu J.B."/>
            <person name="Kam C."/>
            <person name="Kashfia A."/>
            <person name="Keebler J."/>
            <person name="Kisamo H."/>
            <person name="Kovar C.L."/>
            <person name="Lago L.A."/>
            <person name="Lai C.-Y."/>
            <person name="Laidlaw J."/>
            <person name="Lara F."/>
            <person name="Le T.-K."/>
            <person name="Lee S.L."/>
            <person name="Legall F.H."/>
            <person name="Lemon S.J."/>
            <person name="Lewis L.R."/>
            <person name="Li B."/>
            <person name="Liu Y."/>
            <person name="Liu Y.-S."/>
            <person name="Lopez J."/>
            <person name="Lozado R.J."/>
            <person name="Lu J."/>
            <person name="Madu R.C."/>
            <person name="Maheshwari M."/>
            <person name="Maheshwari R."/>
            <person name="Malloy K."/>
            <person name="Martinez E."/>
            <person name="Mathew T."/>
            <person name="Mercado I.C."/>
            <person name="Mercado C."/>
            <person name="Meyer B."/>
            <person name="Montgomery K."/>
            <person name="Morgan M.B."/>
            <person name="Munidasa M."/>
            <person name="Nazareth L.V."/>
            <person name="Nelson J."/>
            <person name="Ng B.M."/>
            <person name="Nguyen N.B."/>
            <person name="Nguyen P.Q."/>
            <person name="Nguyen T."/>
            <person name="Obregon M."/>
            <person name="Okwuonu G.O."/>
            <person name="Onwere C.G."/>
            <person name="Orozco G."/>
            <person name="Parra A."/>
            <person name="Patel S."/>
            <person name="Patil S."/>
            <person name="Perez A."/>
            <person name="Perez Y."/>
            <person name="Pham C."/>
            <person name="Primus E.L."/>
            <person name="Pu L.-L."/>
            <person name="Puazo M."/>
            <person name="Qin X."/>
            <person name="Quiroz J.B."/>
            <person name="Reese J."/>
            <person name="Richards S."/>
            <person name="Rives C.M."/>
            <person name="Robberts R."/>
            <person name="Ruiz S.J."/>
            <person name="Ruiz M.J."/>
            <person name="Santibanez J."/>
            <person name="Schneider B.W."/>
            <person name="Sisson I."/>
            <person name="Smith M."/>
            <person name="Sodergren E."/>
            <person name="Song X.-Z."/>
            <person name="Song B.B."/>
            <person name="Summersgill H."/>
            <person name="Thelus R."/>
            <person name="Thornton R.D."/>
            <person name="Trejos Z.Y."/>
            <person name="Usmani K."/>
            <person name="Vattathil S."/>
            <person name="Villasana D."/>
            <person name="Walker D.L."/>
            <person name="Wang S."/>
            <person name="Wang K."/>
            <person name="White C.S."/>
            <person name="Williams A.C."/>
            <person name="Williamson J."/>
            <person name="Wilson K."/>
            <person name="Woghiren I.O."/>
            <person name="Woodworth J.R."/>
            <person name="Worley K.C."/>
            <person name="Wright R.A."/>
            <person name="Wu W."/>
            <person name="Young L."/>
            <person name="Zhang L."/>
            <person name="Zhang J."/>
            <person name="Zhu Y."/>
            <person name="Muzny D.M."/>
            <person name="Weinstock G."/>
            <person name="Gibbs R.A."/>
        </authorList>
    </citation>
    <scope>NUCLEOTIDE SEQUENCE [LARGE SCALE GENOMIC DNA]</scope>
    <source>
        <strain evidence="3">LSR1</strain>
    </source>
</reference>
<feature type="transmembrane region" description="Helical" evidence="1">
    <location>
        <begin position="147"/>
        <end position="172"/>
    </location>
</feature>
<dbReference type="EnsemblMetazoa" id="XM_016800797.2">
    <property type="protein sequence ID" value="XP_016656286.1"/>
    <property type="gene ID" value="LOC100575507"/>
</dbReference>
<accession>A0A8R2H546</accession>
<evidence type="ECO:0000313" key="2">
    <source>
        <dbReference type="EnsemblMetazoa" id="XP_016656286.1"/>
    </source>
</evidence>
<reference evidence="2" key="2">
    <citation type="submission" date="2022-06" db="UniProtKB">
        <authorList>
            <consortium name="EnsemblMetazoa"/>
        </authorList>
    </citation>
    <scope>IDENTIFICATION</scope>
</reference>
<keyword evidence="1" id="KW-0472">Membrane</keyword>
<dbReference type="Proteomes" id="UP000007819">
    <property type="component" value="Chromosome A2"/>
</dbReference>
<keyword evidence="3" id="KW-1185">Reference proteome</keyword>
<sequence>MFMRKTHGTTAWYDHLKREARHTAASHVIVQRCVSCVCFIVRRFCQIDSCRRLFAIIIYHTLCVLCMLCLSIVDRFCQIDGWRRLFAIIIYHTFCVLCMLRLSIVQRFVNLTVVEGYSPSSYTTRCVSCVCLVIVQRFCQIDSCRRLFAIIIYHTLCDLCMLSLSIVQGFVSLTVVKGYSPSSYTTRCVSCVCCIVQRCVSCVCFIVQRFSQIDSCRRLFAIIIYHTLCVLFMLSLSVLQRICQIDSCRRLFAIIIYHTLCVLCMLC</sequence>
<feature type="transmembrane region" description="Helical" evidence="1">
    <location>
        <begin position="219"/>
        <end position="239"/>
    </location>
</feature>
<name>A0A8R2H546_ACYPI</name>
<dbReference type="RefSeq" id="XP_016656286.1">
    <property type="nucleotide sequence ID" value="XM_016800797.2"/>
</dbReference>
<dbReference type="GeneID" id="100575507"/>
<organism evidence="2 3">
    <name type="scientific">Acyrthosiphon pisum</name>
    <name type="common">Pea aphid</name>
    <dbReference type="NCBI Taxonomy" id="7029"/>
    <lineage>
        <taxon>Eukaryota</taxon>
        <taxon>Metazoa</taxon>
        <taxon>Ecdysozoa</taxon>
        <taxon>Arthropoda</taxon>
        <taxon>Hexapoda</taxon>
        <taxon>Insecta</taxon>
        <taxon>Pterygota</taxon>
        <taxon>Neoptera</taxon>
        <taxon>Paraneoptera</taxon>
        <taxon>Hemiptera</taxon>
        <taxon>Sternorrhyncha</taxon>
        <taxon>Aphidomorpha</taxon>
        <taxon>Aphidoidea</taxon>
        <taxon>Aphididae</taxon>
        <taxon>Macrosiphini</taxon>
        <taxon>Acyrthosiphon</taxon>
    </lineage>
</organism>
<evidence type="ECO:0000256" key="1">
    <source>
        <dbReference type="SAM" id="Phobius"/>
    </source>
</evidence>
<evidence type="ECO:0000313" key="3">
    <source>
        <dbReference type="Proteomes" id="UP000007819"/>
    </source>
</evidence>
<keyword evidence="1" id="KW-0812">Transmembrane</keyword>
<dbReference type="AlphaFoldDB" id="A0A8R2H546"/>